<comment type="caution">
    <text evidence="1">The sequence shown here is derived from an EMBL/GenBank/DDBJ whole genome shotgun (WGS) entry which is preliminary data.</text>
</comment>
<gene>
    <name evidence="1" type="ORF">GQ607_005936</name>
</gene>
<reference evidence="1 2" key="1">
    <citation type="submission" date="2019-12" db="EMBL/GenBank/DDBJ databases">
        <title>A genome sequence resource for the geographically widespread anthracnose pathogen Colletotrichum asianum.</title>
        <authorList>
            <person name="Meng Y."/>
        </authorList>
    </citation>
    <scope>NUCLEOTIDE SEQUENCE [LARGE SCALE GENOMIC DNA]</scope>
    <source>
        <strain evidence="1 2">ICMP 18580</strain>
    </source>
</reference>
<name>A0A8H3WF71_9PEZI</name>
<keyword evidence="2" id="KW-1185">Reference proteome</keyword>
<sequence>MVLLPKVPSASSRHLSWHWARWNSQVHRTAVHHDCLLGDRVRIHQQPSPDF</sequence>
<evidence type="ECO:0000313" key="2">
    <source>
        <dbReference type="Proteomes" id="UP000434172"/>
    </source>
</evidence>
<organism evidence="1 2">
    <name type="scientific">Colletotrichum asianum</name>
    <dbReference type="NCBI Taxonomy" id="702518"/>
    <lineage>
        <taxon>Eukaryota</taxon>
        <taxon>Fungi</taxon>
        <taxon>Dikarya</taxon>
        <taxon>Ascomycota</taxon>
        <taxon>Pezizomycotina</taxon>
        <taxon>Sordariomycetes</taxon>
        <taxon>Hypocreomycetidae</taxon>
        <taxon>Glomerellales</taxon>
        <taxon>Glomerellaceae</taxon>
        <taxon>Colletotrichum</taxon>
        <taxon>Colletotrichum gloeosporioides species complex</taxon>
    </lineage>
</organism>
<dbReference type="AlphaFoldDB" id="A0A8H3WF71"/>
<dbReference type="Proteomes" id="UP000434172">
    <property type="component" value="Unassembled WGS sequence"/>
</dbReference>
<proteinExistence type="predicted"/>
<protein>
    <submittedName>
        <fullName evidence="1">Uncharacterized protein</fullName>
    </submittedName>
</protein>
<accession>A0A8H3WF71</accession>
<evidence type="ECO:0000313" key="1">
    <source>
        <dbReference type="EMBL" id="KAF0326878.1"/>
    </source>
</evidence>
<dbReference type="EMBL" id="WOWK01000027">
    <property type="protein sequence ID" value="KAF0326878.1"/>
    <property type="molecule type" value="Genomic_DNA"/>
</dbReference>